<dbReference type="EMBL" id="RYYU01000001">
    <property type="protein sequence ID" value="RUL58885.1"/>
    <property type="molecule type" value="Genomic_DNA"/>
</dbReference>
<proteinExistence type="inferred from homology"/>
<dbReference type="AlphaFoldDB" id="A0A3S0P9Y6"/>
<dbReference type="GO" id="GO:0016887">
    <property type="term" value="F:ATP hydrolysis activity"/>
    <property type="evidence" value="ECO:0007669"/>
    <property type="project" value="InterPro"/>
</dbReference>
<evidence type="ECO:0000313" key="5">
    <source>
        <dbReference type="EMBL" id="RUL58885.1"/>
    </source>
</evidence>
<feature type="domain" description="ABC transporter" evidence="4">
    <location>
        <begin position="8"/>
        <end position="214"/>
    </location>
</feature>
<protein>
    <submittedName>
        <fullName evidence="5">ATP-binding cassette domain-containing protein</fullName>
    </submittedName>
</protein>
<dbReference type="InterPro" id="IPR015854">
    <property type="entry name" value="ABC_transpr_LolD-like"/>
</dbReference>
<dbReference type="PANTHER" id="PTHR24220">
    <property type="entry name" value="IMPORT ATP-BINDING PROTEIN"/>
    <property type="match status" value="1"/>
</dbReference>
<dbReference type="GO" id="GO:0022857">
    <property type="term" value="F:transmembrane transporter activity"/>
    <property type="evidence" value="ECO:0007669"/>
    <property type="project" value="TreeGrafter"/>
</dbReference>
<keyword evidence="3 5" id="KW-0067">ATP-binding</keyword>
<evidence type="ECO:0000256" key="3">
    <source>
        <dbReference type="ARBA" id="ARBA00022840"/>
    </source>
</evidence>
<evidence type="ECO:0000256" key="1">
    <source>
        <dbReference type="ARBA" id="ARBA00005417"/>
    </source>
</evidence>
<dbReference type="PROSITE" id="PS50893">
    <property type="entry name" value="ABC_TRANSPORTER_2"/>
    <property type="match status" value="1"/>
</dbReference>
<gene>
    <name evidence="5" type="ORF">EHV08_03270</name>
</gene>
<keyword evidence="2" id="KW-0547">Nucleotide-binding</keyword>
<dbReference type="GO" id="GO:0005886">
    <property type="term" value="C:plasma membrane"/>
    <property type="evidence" value="ECO:0007669"/>
    <property type="project" value="TreeGrafter"/>
</dbReference>
<reference evidence="5 6" key="1">
    <citation type="submission" date="2018-12" db="EMBL/GenBank/DDBJ databases">
        <title>Genome sequencing of Prevotella sp. KCOM 3155 (= JS262).</title>
        <authorList>
            <person name="Kook J.-K."/>
            <person name="Park S.-N."/>
            <person name="Lim Y.K."/>
        </authorList>
    </citation>
    <scope>NUCLEOTIDE SEQUENCE [LARGE SCALE GENOMIC DNA]</scope>
    <source>
        <strain evidence="5 6">KCOM 3155</strain>
    </source>
</reference>
<dbReference type="RefSeq" id="WP_126677946.1">
    <property type="nucleotide sequence ID" value="NZ_RYYU01000001.1"/>
</dbReference>
<keyword evidence="6" id="KW-1185">Reference proteome</keyword>
<dbReference type="PANTHER" id="PTHR24220:SF689">
    <property type="entry name" value="LIPOPROTEIN-RELEASING SYSTEM ATP-BINDING PROTEIN LOLD"/>
    <property type="match status" value="1"/>
</dbReference>
<dbReference type="PROSITE" id="PS00211">
    <property type="entry name" value="ABC_TRANSPORTER_1"/>
    <property type="match status" value="1"/>
</dbReference>
<comment type="caution">
    <text evidence="5">The sequence shown here is derived from an EMBL/GenBank/DDBJ whole genome shotgun (WGS) entry which is preliminary data.</text>
</comment>
<name>A0A3S0P9Y6_9BACT</name>
<dbReference type="InterPro" id="IPR017871">
    <property type="entry name" value="ABC_transporter-like_CS"/>
</dbReference>
<dbReference type="GO" id="GO:0005524">
    <property type="term" value="F:ATP binding"/>
    <property type="evidence" value="ECO:0007669"/>
    <property type="project" value="UniProtKB-KW"/>
</dbReference>
<evidence type="ECO:0000256" key="2">
    <source>
        <dbReference type="ARBA" id="ARBA00022741"/>
    </source>
</evidence>
<dbReference type="InterPro" id="IPR027417">
    <property type="entry name" value="P-loop_NTPase"/>
</dbReference>
<evidence type="ECO:0000259" key="4">
    <source>
        <dbReference type="PROSITE" id="PS50893"/>
    </source>
</evidence>
<evidence type="ECO:0000313" key="6">
    <source>
        <dbReference type="Proteomes" id="UP000278983"/>
    </source>
</evidence>
<dbReference type="Pfam" id="PF00005">
    <property type="entry name" value="ABC_tran"/>
    <property type="match status" value="1"/>
</dbReference>
<dbReference type="Proteomes" id="UP000278983">
    <property type="component" value="Unassembled WGS sequence"/>
</dbReference>
<comment type="similarity">
    <text evidence="1">Belongs to the ABC transporter superfamily.</text>
</comment>
<organism evidence="5 6">
    <name type="scientific">Prevotella koreensis</name>
    <dbReference type="NCBI Taxonomy" id="2490854"/>
    <lineage>
        <taxon>Bacteria</taxon>
        <taxon>Pseudomonadati</taxon>
        <taxon>Bacteroidota</taxon>
        <taxon>Bacteroidia</taxon>
        <taxon>Bacteroidales</taxon>
        <taxon>Prevotellaceae</taxon>
        <taxon>Prevotella</taxon>
    </lineage>
</organism>
<dbReference type="Gene3D" id="3.40.50.300">
    <property type="entry name" value="P-loop containing nucleotide triphosphate hydrolases"/>
    <property type="match status" value="1"/>
</dbReference>
<dbReference type="OrthoDB" id="1098100at2"/>
<accession>A0A3S0P9Y6</accession>
<dbReference type="SUPFAM" id="SSF52540">
    <property type="entry name" value="P-loop containing nucleoside triphosphate hydrolases"/>
    <property type="match status" value="1"/>
</dbReference>
<dbReference type="InterPro" id="IPR003439">
    <property type="entry name" value="ABC_transporter-like_ATP-bd"/>
</dbReference>
<sequence>MNTIVFKKVLPDVFAGNAGMQSEIWNHEVEFVKGKTYLLEADSGKGKSTFCSYMLGFRKDYTGSIMFDGTDVRTFTVSRWTNVRKNNLSYMFQELRLFPELTAFENIEIKNHLTGFKSRKDIEQWFERLGISEKLDVKIRFMSFGQQQRVAMVRALVQPFDFIIVDEPISHLDDSNSQIMGEIMMEEAKRQGAGVIITSIGKHIEMPYDHIINL</sequence>